<organism evidence="1 2">
    <name type="scientific">Crocosphaera chwakensis CCY0110</name>
    <dbReference type="NCBI Taxonomy" id="391612"/>
    <lineage>
        <taxon>Bacteria</taxon>
        <taxon>Bacillati</taxon>
        <taxon>Cyanobacteriota</taxon>
        <taxon>Cyanophyceae</taxon>
        <taxon>Oscillatoriophycideae</taxon>
        <taxon>Chroococcales</taxon>
        <taxon>Aphanothecaceae</taxon>
        <taxon>Crocosphaera</taxon>
        <taxon>Crocosphaera chwakensis</taxon>
    </lineage>
</organism>
<keyword evidence="2" id="KW-1185">Reference proteome</keyword>
<dbReference type="EMBL" id="AAXW01000027">
    <property type="protein sequence ID" value="EAZ90288.1"/>
    <property type="molecule type" value="Genomic_DNA"/>
</dbReference>
<proteinExistence type="predicted"/>
<evidence type="ECO:0000313" key="2">
    <source>
        <dbReference type="Proteomes" id="UP000003781"/>
    </source>
</evidence>
<gene>
    <name evidence="1" type="ORF">CY0110_04166</name>
</gene>
<comment type="caution">
    <text evidence="1">The sequence shown here is derived from an EMBL/GenBank/DDBJ whole genome shotgun (WGS) entry which is preliminary data.</text>
</comment>
<protein>
    <submittedName>
        <fullName evidence="1">Uncharacterized protein</fullName>
    </submittedName>
</protein>
<evidence type="ECO:0000313" key="1">
    <source>
        <dbReference type="EMBL" id="EAZ90288.1"/>
    </source>
</evidence>
<reference evidence="1 2" key="1">
    <citation type="submission" date="2007-03" db="EMBL/GenBank/DDBJ databases">
        <authorList>
            <person name="Stal L."/>
            <person name="Ferriera S."/>
            <person name="Johnson J."/>
            <person name="Kravitz S."/>
            <person name="Beeson K."/>
            <person name="Sutton G."/>
            <person name="Rogers Y.-H."/>
            <person name="Friedman R."/>
            <person name="Frazier M."/>
            <person name="Venter J.C."/>
        </authorList>
    </citation>
    <scope>NUCLEOTIDE SEQUENCE [LARGE SCALE GENOMIC DNA]</scope>
    <source>
        <strain evidence="1 2">CCY0110</strain>
    </source>
</reference>
<dbReference type="Proteomes" id="UP000003781">
    <property type="component" value="Unassembled WGS sequence"/>
</dbReference>
<sequence>MGRCIFILDKTELVNELLTKDHQSALPLVAIIICCDVSIDKDTQSKLHQRLLKEFDNYLDNDNIIDVFFHTLLSLPFRIEECLLWQRPEIIKKIEKLPYRFLNELCQRFLKISNMINQLDCKKLREHFMIFIDNRNNYPSKLVVSALEVIIKIDYR</sequence>
<dbReference type="AlphaFoldDB" id="A3ITA3"/>
<name>A3ITA3_9CHRO</name>
<accession>A3ITA3</accession>